<dbReference type="PANTHER" id="PTHR33452">
    <property type="entry name" value="OXIDOREDUCTASE CATD-RELATED"/>
    <property type="match status" value="1"/>
</dbReference>
<evidence type="ECO:0000256" key="4">
    <source>
        <dbReference type="ARBA" id="ARBA00022692"/>
    </source>
</evidence>
<comment type="similarity">
    <text evidence="2">Belongs to the DoxX family.</text>
</comment>
<dbReference type="InterPro" id="IPR032808">
    <property type="entry name" value="DoxX"/>
</dbReference>
<keyword evidence="4 7" id="KW-0812">Transmembrane</keyword>
<evidence type="ECO:0000256" key="7">
    <source>
        <dbReference type="SAM" id="Phobius"/>
    </source>
</evidence>
<dbReference type="Proteomes" id="UP000295277">
    <property type="component" value="Unassembled WGS sequence"/>
</dbReference>
<feature type="transmembrane region" description="Helical" evidence="7">
    <location>
        <begin position="112"/>
        <end position="129"/>
    </location>
</feature>
<gene>
    <name evidence="8" type="ORF">EV216_103167</name>
</gene>
<evidence type="ECO:0000313" key="8">
    <source>
        <dbReference type="EMBL" id="TCM87089.1"/>
    </source>
</evidence>
<dbReference type="PANTHER" id="PTHR33452:SF1">
    <property type="entry name" value="INNER MEMBRANE PROTEIN YPHA-RELATED"/>
    <property type="match status" value="1"/>
</dbReference>
<evidence type="ECO:0000256" key="3">
    <source>
        <dbReference type="ARBA" id="ARBA00022475"/>
    </source>
</evidence>
<keyword evidence="9" id="KW-1185">Reference proteome</keyword>
<dbReference type="AlphaFoldDB" id="A0A4R1Z0J3"/>
<dbReference type="RefSeq" id="WP_132693594.1">
    <property type="nucleotide sequence ID" value="NZ_SLVM01000003.1"/>
</dbReference>
<protein>
    <submittedName>
        <fullName evidence="8">Putative oxidoreductase</fullName>
    </submittedName>
</protein>
<reference evidence="8 9" key="1">
    <citation type="submission" date="2019-03" db="EMBL/GenBank/DDBJ databases">
        <title>Genomic Encyclopedia of Type Strains, Phase IV (KMG-IV): sequencing the most valuable type-strain genomes for metagenomic binning, comparative biology and taxonomic classification.</title>
        <authorList>
            <person name="Goeker M."/>
        </authorList>
    </citation>
    <scope>NUCLEOTIDE SEQUENCE [LARGE SCALE GENOMIC DNA]</scope>
    <source>
        <strain evidence="8 9">DSM 21153</strain>
    </source>
</reference>
<dbReference type="GO" id="GO:0005886">
    <property type="term" value="C:plasma membrane"/>
    <property type="evidence" value="ECO:0007669"/>
    <property type="project" value="UniProtKB-SubCell"/>
</dbReference>
<dbReference type="OrthoDB" id="121744at2"/>
<evidence type="ECO:0000256" key="5">
    <source>
        <dbReference type="ARBA" id="ARBA00022989"/>
    </source>
</evidence>
<keyword evidence="3" id="KW-1003">Cell membrane</keyword>
<dbReference type="Pfam" id="PF07681">
    <property type="entry name" value="DoxX"/>
    <property type="match status" value="1"/>
</dbReference>
<keyword evidence="5 7" id="KW-1133">Transmembrane helix</keyword>
<feature type="transmembrane region" description="Helical" evidence="7">
    <location>
        <begin position="81"/>
        <end position="106"/>
    </location>
</feature>
<keyword evidence="6 7" id="KW-0472">Membrane</keyword>
<name>A0A4R1Z0J3_9RHOB</name>
<dbReference type="InterPro" id="IPR051907">
    <property type="entry name" value="DoxX-like_oxidoreductase"/>
</dbReference>
<evidence type="ECO:0000313" key="9">
    <source>
        <dbReference type="Proteomes" id="UP000295277"/>
    </source>
</evidence>
<accession>A0A4R1Z0J3</accession>
<dbReference type="EMBL" id="SLVM01000003">
    <property type="protein sequence ID" value="TCM87089.1"/>
    <property type="molecule type" value="Genomic_DNA"/>
</dbReference>
<evidence type="ECO:0000256" key="6">
    <source>
        <dbReference type="ARBA" id="ARBA00023136"/>
    </source>
</evidence>
<sequence>MKPLIRSLNRALAHVPNDLVVLGLRLFPAMVFLQSGRTKVDGLFSIRDSTWFLFEHEYALPVIPHELAAVLATLAEHVLPVLLILGLFTRFSALGLLAMTAVIQIFVYPGAWITHGLWAAALLALVAGGPGRASLDHLLGLDPGRPRPRPAAAQAA</sequence>
<comment type="subcellular location">
    <subcellularLocation>
        <location evidence="1">Cell membrane</location>
        <topology evidence="1">Multi-pass membrane protein</topology>
    </subcellularLocation>
</comment>
<proteinExistence type="inferred from homology"/>
<evidence type="ECO:0000256" key="2">
    <source>
        <dbReference type="ARBA" id="ARBA00006679"/>
    </source>
</evidence>
<comment type="caution">
    <text evidence="8">The sequence shown here is derived from an EMBL/GenBank/DDBJ whole genome shotgun (WGS) entry which is preliminary data.</text>
</comment>
<organism evidence="8 9">
    <name type="scientific">Rhodovulum steppense</name>
    <dbReference type="NCBI Taxonomy" id="540251"/>
    <lineage>
        <taxon>Bacteria</taxon>
        <taxon>Pseudomonadati</taxon>
        <taxon>Pseudomonadota</taxon>
        <taxon>Alphaproteobacteria</taxon>
        <taxon>Rhodobacterales</taxon>
        <taxon>Paracoccaceae</taxon>
        <taxon>Rhodovulum</taxon>
    </lineage>
</organism>
<evidence type="ECO:0000256" key="1">
    <source>
        <dbReference type="ARBA" id="ARBA00004651"/>
    </source>
</evidence>